<evidence type="ECO:0000313" key="3">
    <source>
        <dbReference type="EMBL" id="KAF0302601.1"/>
    </source>
</evidence>
<organism evidence="3 4">
    <name type="scientific">Amphibalanus amphitrite</name>
    <name type="common">Striped barnacle</name>
    <name type="synonym">Balanus amphitrite</name>
    <dbReference type="NCBI Taxonomy" id="1232801"/>
    <lineage>
        <taxon>Eukaryota</taxon>
        <taxon>Metazoa</taxon>
        <taxon>Ecdysozoa</taxon>
        <taxon>Arthropoda</taxon>
        <taxon>Crustacea</taxon>
        <taxon>Multicrustacea</taxon>
        <taxon>Cirripedia</taxon>
        <taxon>Thoracica</taxon>
        <taxon>Thoracicalcarea</taxon>
        <taxon>Balanomorpha</taxon>
        <taxon>Balanoidea</taxon>
        <taxon>Balanidae</taxon>
        <taxon>Amphibalaninae</taxon>
        <taxon>Amphibalanus</taxon>
    </lineage>
</organism>
<proteinExistence type="predicted"/>
<feature type="signal peptide" evidence="2">
    <location>
        <begin position="1"/>
        <end position="16"/>
    </location>
</feature>
<accession>A0A6A4WL44</accession>
<keyword evidence="2" id="KW-0732">Signal</keyword>
<evidence type="ECO:0000256" key="2">
    <source>
        <dbReference type="SAM" id="SignalP"/>
    </source>
</evidence>
<feature type="region of interest" description="Disordered" evidence="1">
    <location>
        <begin position="113"/>
        <end position="147"/>
    </location>
</feature>
<gene>
    <name evidence="3" type="ORF">FJT64_025284</name>
</gene>
<name>A0A6A4WL44_AMPAM</name>
<dbReference type="AlphaFoldDB" id="A0A6A4WL44"/>
<feature type="chain" id="PRO_5025653436" evidence="2">
    <location>
        <begin position="17"/>
        <end position="147"/>
    </location>
</feature>
<dbReference type="Proteomes" id="UP000440578">
    <property type="component" value="Unassembled WGS sequence"/>
</dbReference>
<keyword evidence="4" id="KW-1185">Reference proteome</keyword>
<protein>
    <submittedName>
        <fullName evidence="3">Uncharacterized protein</fullName>
    </submittedName>
</protein>
<reference evidence="3 4" key="1">
    <citation type="submission" date="2019-07" db="EMBL/GenBank/DDBJ databases">
        <title>Draft genome assembly of a fouling barnacle, Amphibalanus amphitrite (Darwin, 1854): The first reference genome for Thecostraca.</title>
        <authorList>
            <person name="Kim W."/>
        </authorList>
    </citation>
    <scope>NUCLEOTIDE SEQUENCE [LARGE SCALE GENOMIC DNA]</scope>
    <source>
        <strain evidence="3">SNU_AA5</strain>
        <tissue evidence="3">Soma without cirri and trophi</tissue>
    </source>
</reference>
<comment type="caution">
    <text evidence="3">The sequence shown here is derived from an EMBL/GenBank/DDBJ whole genome shotgun (WGS) entry which is preliminary data.</text>
</comment>
<evidence type="ECO:0000313" key="4">
    <source>
        <dbReference type="Proteomes" id="UP000440578"/>
    </source>
</evidence>
<evidence type="ECO:0000256" key="1">
    <source>
        <dbReference type="SAM" id="MobiDB-lite"/>
    </source>
</evidence>
<sequence length="147" mass="15700">MFQVFLVAAVLAVAAADSPAPYHPTPAPYHPAPAYKAGSLPPADPVQGGGQVFIVAAVLAVAAADSPAPYHPTPAPYHPAPAYKPAPYHPQTQYKEEARPFAFDYAVNDHYTGNQLRPQRAERRSQRAGLLLGGSARRPYPARQVHG</sequence>
<dbReference type="EMBL" id="VIIS01001041">
    <property type="protein sequence ID" value="KAF0302601.1"/>
    <property type="molecule type" value="Genomic_DNA"/>
</dbReference>